<evidence type="ECO:0000256" key="1">
    <source>
        <dbReference type="ARBA" id="ARBA00008366"/>
    </source>
</evidence>
<organism evidence="7 8">
    <name type="scientific">Paenibacillus polymyxa</name>
    <name type="common">Bacillus polymyxa</name>
    <dbReference type="NCBI Taxonomy" id="1406"/>
    <lineage>
        <taxon>Bacteria</taxon>
        <taxon>Bacillati</taxon>
        <taxon>Bacillota</taxon>
        <taxon>Bacilli</taxon>
        <taxon>Bacillales</taxon>
        <taxon>Paenibacillaceae</taxon>
        <taxon>Paenibacillus</taxon>
    </lineage>
</organism>
<feature type="domain" description="Nitroreductase" evidence="6">
    <location>
        <begin position="9"/>
        <end position="165"/>
    </location>
</feature>
<dbReference type="SUPFAM" id="SSF55469">
    <property type="entry name" value="FMN-dependent nitroreductase-like"/>
    <property type="match status" value="1"/>
</dbReference>
<dbReference type="EMBL" id="CP097770">
    <property type="protein sequence ID" value="URJ49136.1"/>
    <property type="molecule type" value="Genomic_DNA"/>
</dbReference>
<dbReference type="Pfam" id="PF00881">
    <property type="entry name" value="Nitroreductase"/>
    <property type="match status" value="1"/>
</dbReference>
<dbReference type="Gene3D" id="3.40.109.10">
    <property type="entry name" value="NADH Oxidase"/>
    <property type="match status" value="1"/>
</dbReference>
<dbReference type="PANTHER" id="PTHR43425">
    <property type="entry name" value="OXYGEN-INSENSITIVE NADPH NITROREDUCTASE"/>
    <property type="match status" value="1"/>
</dbReference>
<gene>
    <name evidence="7" type="primary">nfsA</name>
    <name evidence="7" type="ORF">MF626_003444</name>
</gene>
<dbReference type="InterPro" id="IPR029479">
    <property type="entry name" value="Nitroreductase"/>
</dbReference>
<keyword evidence="2 5" id="KW-0285">Flavoprotein</keyword>
<accession>A0AAE9L729</accession>
<keyword evidence="3 5" id="KW-0288">FMN</keyword>
<dbReference type="AlphaFoldDB" id="A0AAE9L729"/>
<evidence type="ECO:0000313" key="7">
    <source>
        <dbReference type="EMBL" id="URJ49136.1"/>
    </source>
</evidence>
<dbReference type="CDD" id="cd02146">
    <property type="entry name" value="NfsA-like"/>
    <property type="match status" value="1"/>
</dbReference>
<name>A0AAE9L729_PAEPO</name>
<dbReference type="PIRSF" id="PIRSF005426">
    <property type="entry name" value="Frp"/>
    <property type="match status" value="1"/>
</dbReference>
<dbReference type="GO" id="GO:0016491">
    <property type="term" value="F:oxidoreductase activity"/>
    <property type="evidence" value="ECO:0007669"/>
    <property type="project" value="UniProtKB-UniRule"/>
</dbReference>
<sequence>MNDTISLLMNHRSVRKFKSDAAVTDEQLAAIVAAGQMASSSSNVQAYTVIAVTDPSLKTKLAELAGGQAYVEQCPAFLVWCADLYRLKQVTIHHQPGQPSYEGSVENYTVATIDAALAAQNAAVAAESLGLGIVYIGGIRTKIAEVSELLGLPELVYPVFGMCIGVPDQETGLRPRLPLSGVLHMNGYDKNQTMKAVEVYDHTSAEYLKERTGGQRSTPWSEQMAARLTEPARLQLKPFLEQKGFLKQ</sequence>
<keyword evidence="5" id="KW-0521">NADP</keyword>
<evidence type="ECO:0000256" key="2">
    <source>
        <dbReference type="ARBA" id="ARBA00022630"/>
    </source>
</evidence>
<dbReference type="RefSeq" id="WP_250259692.1">
    <property type="nucleotide sequence ID" value="NZ_CP097769.1"/>
</dbReference>
<dbReference type="Proteomes" id="UP001055784">
    <property type="component" value="Chromosome"/>
</dbReference>
<evidence type="ECO:0000313" key="8">
    <source>
        <dbReference type="Proteomes" id="UP001055784"/>
    </source>
</evidence>
<dbReference type="NCBIfam" id="NF008033">
    <property type="entry name" value="PRK10765.1"/>
    <property type="match status" value="1"/>
</dbReference>
<evidence type="ECO:0000256" key="3">
    <source>
        <dbReference type="ARBA" id="ARBA00022643"/>
    </source>
</evidence>
<evidence type="ECO:0000256" key="4">
    <source>
        <dbReference type="ARBA" id="ARBA00023002"/>
    </source>
</evidence>
<keyword evidence="4 5" id="KW-0560">Oxidoreductase</keyword>
<reference evidence="7" key="1">
    <citation type="submission" date="2022-11" db="EMBL/GenBank/DDBJ databases">
        <authorList>
            <person name="Vasilchenko N.G."/>
            <person name="Prazdnova E.V."/>
            <person name="Gorovtsov A.V."/>
            <person name="Chistyakov V.A."/>
            <person name="Pak M.L."/>
        </authorList>
    </citation>
    <scope>NUCLEOTIDE SEQUENCE</scope>
    <source>
        <strain evidence="7">R 4.5</strain>
    </source>
</reference>
<dbReference type="PANTHER" id="PTHR43425:SF2">
    <property type="entry name" value="OXYGEN-INSENSITIVE NADPH NITROREDUCTASE"/>
    <property type="match status" value="1"/>
</dbReference>
<protein>
    <submittedName>
        <fullName evidence="7">Oxygen-insensitive NADPH nitroreductase</fullName>
    </submittedName>
</protein>
<dbReference type="InterPro" id="IPR016446">
    <property type="entry name" value="Flavin_OxRdtase_Frp"/>
</dbReference>
<evidence type="ECO:0000259" key="6">
    <source>
        <dbReference type="Pfam" id="PF00881"/>
    </source>
</evidence>
<comment type="similarity">
    <text evidence="1 5">Belongs to the flavin oxidoreductase frp family.</text>
</comment>
<evidence type="ECO:0000256" key="5">
    <source>
        <dbReference type="PIRNR" id="PIRNR005426"/>
    </source>
</evidence>
<proteinExistence type="inferred from homology"/>
<dbReference type="InterPro" id="IPR000415">
    <property type="entry name" value="Nitroreductase-like"/>
</dbReference>